<feature type="transmembrane region" description="Helical" evidence="6">
    <location>
        <begin position="12"/>
        <end position="32"/>
    </location>
</feature>
<keyword evidence="2" id="KW-0597">Phosphoprotein</keyword>
<evidence type="ECO:0000256" key="3">
    <source>
        <dbReference type="ARBA" id="ARBA00022679"/>
    </source>
</evidence>
<keyword evidence="4 8" id="KW-0418">Kinase</keyword>
<dbReference type="PANTHER" id="PTHR24421:SF58">
    <property type="entry name" value="SIGNAL TRANSDUCTION HISTIDINE-PROTEIN KINASE_PHOSPHATASE UHPB"/>
    <property type="match status" value="1"/>
</dbReference>
<dbReference type="Pfam" id="PF07730">
    <property type="entry name" value="HisKA_3"/>
    <property type="match status" value="1"/>
</dbReference>
<dbReference type="GO" id="GO:0000155">
    <property type="term" value="F:phosphorelay sensor kinase activity"/>
    <property type="evidence" value="ECO:0007669"/>
    <property type="project" value="InterPro"/>
</dbReference>
<evidence type="ECO:0000259" key="7">
    <source>
        <dbReference type="PROSITE" id="PS50885"/>
    </source>
</evidence>
<dbReference type="InterPro" id="IPR050482">
    <property type="entry name" value="Sensor_HK_TwoCompSys"/>
</dbReference>
<reference evidence="8 9" key="1">
    <citation type="journal article" date="2011" name="J. Bacteriol.">
        <title>Genome sequence of Methyloversatilis universalis FAM5T, a methylotrophic representative of the order Rhodocyclales.</title>
        <authorList>
            <person name="Kittichotirat W."/>
            <person name="Good N.M."/>
            <person name="Hall R."/>
            <person name="Bringel F."/>
            <person name="Lajus A."/>
            <person name="Medigue C."/>
            <person name="Smalley N.E."/>
            <person name="Beck D."/>
            <person name="Bumgarner R."/>
            <person name="Vuilleumier S."/>
            <person name="Kalyuzhnaya M.G."/>
        </authorList>
    </citation>
    <scope>NUCLEOTIDE SEQUENCE [LARGE SCALE GENOMIC DNA]</scope>
    <source>
        <strain evidence="9">ATCC BAA-1314 / JCM 13912 / FAM5</strain>
    </source>
</reference>
<dbReference type="EMBL" id="AFHG01000059">
    <property type="protein sequence ID" value="EGK69953.1"/>
    <property type="molecule type" value="Genomic_DNA"/>
</dbReference>
<comment type="caution">
    <text evidence="8">The sequence shown here is derived from an EMBL/GenBank/DDBJ whole genome shotgun (WGS) entry which is preliminary data.</text>
</comment>
<dbReference type="CDD" id="cd06225">
    <property type="entry name" value="HAMP"/>
    <property type="match status" value="1"/>
</dbReference>
<dbReference type="Pfam" id="PF02518">
    <property type="entry name" value="HATPase_c"/>
    <property type="match status" value="1"/>
</dbReference>
<dbReference type="AlphaFoldDB" id="F5RHX1"/>
<dbReference type="InterPro" id="IPR003594">
    <property type="entry name" value="HATPase_dom"/>
</dbReference>
<evidence type="ECO:0000256" key="4">
    <source>
        <dbReference type="ARBA" id="ARBA00022777"/>
    </source>
</evidence>
<evidence type="ECO:0000313" key="8">
    <source>
        <dbReference type="EMBL" id="EGK69953.1"/>
    </source>
</evidence>
<dbReference type="GO" id="GO:0016020">
    <property type="term" value="C:membrane"/>
    <property type="evidence" value="ECO:0007669"/>
    <property type="project" value="UniProtKB-SubCell"/>
</dbReference>
<keyword evidence="6" id="KW-1133">Transmembrane helix</keyword>
<evidence type="ECO:0000313" key="9">
    <source>
        <dbReference type="Proteomes" id="UP000005019"/>
    </source>
</evidence>
<dbReference type="eggNOG" id="COG4585">
    <property type="taxonomic scope" value="Bacteria"/>
</dbReference>
<accession>F5RHX1</accession>
<dbReference type="Gene3D" id="6.10.340.10">
    <property type="match status" value="1"/>
</dbReference>
<dbReference type="OrthoDB" id="9813412at2"/>
<evidence type="ECO:0000256" key="6">
    <source>
        <dbReference type="SAM" id="Phobius"/>
    </source>
</evidence>
<keyword evidence="3" id="KW-0808">Transferase</keyword>
<dbReference type="GO" id="GO:0046983">
    <property type="term" value="F:protein dimerization activity"/>
    <property type="evidence" value="ECO:0007669"/>
    <property type="project" value="InterPro"/>
</dbReference>
<evidence type="ECO:0000256" key="1">
    <source>
        <dbReference type="ARBA" id="ARBA00004370"/>
    </source>
</evidence>
<dbReference type="SUPFAM" id="SSF55874">
    <property type="entry name" value="ATPase domain of HSP90 chaperone/DNA topoisomerase II/histidine kinase"/>
    <property type="match status" value="1"/>
</dbReference>
<feature type="transmembrane region" description="Helical" evidence="6">
    <location>
        <begin position="190"/>
        <end position="212"/>
    </location>
</feature>
<proteinExistence type="predicted"/>
<dbReference type="SMART" id="SM00304">
    <property type="entry name" value="HAMP"/>
    <property type="match status" value="1"/>
</dbReference>
<evidence type="ECO:0000256" key="2">
    <source>
        <dbReference type="ARBA" id="ARBA00022553"/>
    </source>
</evidence>
<dbReference type="InterPro" id="IPR003660">
    <property type="entry name" value="HAMP_dom"/>
</dbReference>
<organism evidence="8 9">
    <name type="scientific">Methyloversatilis universalis (strain ATCC BAA-1314 / DSM 25237 / JCM 13912 / CCUG 52030 / FAM5)</name>
    <dbReference type="NCBI Taxonomy" id="1000565"/>
    <lineage>
        <taxon>Bacteria</taxon>
        <taxon>Pseudomonadati</taxon>
        <taxon>Pseudomonadota</taxon>
        <taxon>Betaproteobacteria</taxon>
        <taxon>Nitrosomonadales</taxon>
        <taxon>Sterolibacteriaceae</taxon>
        <taxon>Methyloversatilis</taxon>
    </lineage>
</organism>
<name>F5RHX1_METUF</name>
<keyword evidence="5" id="KW-0902">Two-component regulatory system</keyword>
<dbReference type="InterPro" id="IPR011712">
    <property type="entry name" value="Sig_transdc_His_kin_sub3_dim/P"/>
</dbReference>
<comment type="subcellular location">
    <subcellularLocation>
        <location evidence="1">Membrane</location>
    </subcellularLocation>
</comment>
<dbReference type="Pfam" id="PF00672">
    <property type="entry name" value="HAMP"/>
    <property type="match status" value="1"/>
</dbReference>
<dbReference type="CDD" id="cd16917">
    <property type="entry name" value="HATPase_UhpB-NarQ-NarX-like"/>
    <property type="match status" value="1"/>
</dbReference>
<dbReference type="InterPro" id="IPR036890">
    <property type="entry name" value="HATPase_C_sf"/>
</dbReference>
<dbReference type="PROSITE" id="PS50885">
    <property type="entry name" value="HAMP"/>
    <property type="match status" value="1"/>
</dbReference>
<dbReference type="STRING" id="1000565.METUNv1_03921"/>
<dbReference type="Gene3D" id="1.20.5.1930">
    <property type="match status" value="1"/>
</dbReference>
<dbReference type="Proteomes" id="UP000005019">
    <property type="component" value="Unassembled WGS sequence"/>
</dbReference>
<feature type="domain" description="HAMP" evidence="7">
    <location>
        <begin position="213"/>
        <end position="265"/>
    </location>
</feature>
<keyword evidence="6" id="KW-0812">Transmembrane</keyword>
<dbReference type="Gene3D" id="3.30.565.10">
    <property type="entry name" value="Histidine kinase-like ATPase, C-terminal domain"/>
    <property type="match status" value="1"/>
</dbReference>
<dbReference type="SMART" id="SM00387">
    <property type="entry name" value="HATPase_c"/>
    <property type="match status" value="1"/>
</dbReference>
<evidence type="ECO:0000256" key="5">
    <source>
        <dbReference type="ARBA" id="ARBA00023012"/>
    </source>
</evidence>
<keyword evidence="9" id="KW-1185">Reference proteome</keyword>
<dbReference type="RefSeq" id="WP_008064683.1">
    <property type="nucleotide sequence ID" value="NZ_AFHG01000059.1"/>
</dbReference>
<sequence>MKRGTNLKLTLMVRITLLAVVIGVLASAALIWRTTSRLQAEAERNADLVSRLVSDQMSRQLSGLELNIGKPDLSRFAEFSEVTRLCVQYFDLEGRLSANSCTADGTRPGEYAPEWFRELIRYMLNRRIERGAAIEQDVAGEPGVRVGRRVLWYQPYGVGLDVGRAPGLKMGEVLIRVDADRESGAVWQEILRLLAGAAVAVLAFNLLIYLSISRALRPASAVLDGLGKLERGDLDARLPAFELAEFDRIGSVFNTMAENLKQKTREQQRLAQMLLTVQEGERRRLARELHDEFGQSLASISAEAACVVNEADRPAPQPEALRDSGQTVMRTVSRMMESLHGILRQLRPVGLDEYGLIAGLDRMVRMWDAQARGRCRYSLEVEGDFADLPDDIAINLYRIVQECLTNAAKHSGATVVEVRLERRPVRDDIRLRVIDDGVVRGPVLAVKQPESGGFGLIGVNERVVALGGRVLLSAREPQGLVVDIEVPWRLGTQVEAA</sequence>
<keyword evidence="6" id="KW-0472">Membrane</keyword>
<gene>
    <name evidence="8" type="ORF">METUNv1_03921</name>
</gene>
<protein>
    <submittedName>
        <fullName evidence="8">Integral membrane sensor signal transduction histidine kinase</fullName>
    </submittedName>
</protein>
<dbReference type="PANTHER" id="PTHR24421">
    <property type="entry name" value="NITRATE/NITRITE SENSOR PROTEIN NARX-RELATED"/>
    <property type="match status" value="1"/>
</dbReference>